<evidence type="ECO:0000313" key="3">
    <source>
        <dbReference type="Proteomes" id="UP000005238"/>
    </source>
</evidence>
<keyword evidence="3" id="KW-1185">Reference proteome</keyword>
<dbReference type="InParanoid" id="H3HBM5"/>
<reference evidence="3" key="1">
    <citation type="journal article" date="2006" name="Science">
        <title>Phytophthora genome sequences uncover evolutionary origins and mechanisms of pathogenesis.</title>
        <authorList>
            <person name="Tyler B.M."/>
            <person name="Tripathy S."/>
            <person name="Zhang X."/>
            <person name="Dehal P."/>
            <person name="Jiang R.H."/>
            <person name="Aerts A."/>
            <person name="Arredondo F.D."/>
            <person name="Baxter L."/>
            <person name="Bensasson D."/>
            <person name="Beynon J.L."/>
            <person name="Chapman J."/>
            <person name="Damasceno C.M."/>
            <person name="Dorrance A.E."/>
            <person name="Dou D."/>
            <person name="Dickerman A.W."/>
            <person name="Dubchak I.L."/>
            <person name="Garbelotto M."/>
            <person name="Gijzen M."/>
            <person name="Gordon S.G."/>
            <person name="Govers F."/>
            <person name="Grunwald N.J."/>
            <person name="Huang W."/>
            <person name="Ivors K.L."/>
            <person name="Jones R.W."/>
            <person name="Kamoun S."/>
            <person name="Krampis K."/>
            <person name="Lamour K.H."/>
            <person name="Lee M.K."/>
            <person name="McDonald W.H."/>
            <person name="Medina M."/>
            <person name="Meijer H.J."/>
            <person name="Nordberg E.K."/>
            <person name="Maclean D.J."/>
            <person name="Ospina-Giraldo M.D."/>
            <person name="Morris P.F."/>
            <person name="Phuntumart V."/>
            <person name="Putnam N.H."/>
            <person name="Rash S."/>
            <person name="Rose J.K."/>
            <person name="Sakihama Y."/>
            <person name="Salamov A.A."/>
            <person name="Savidor A."/>
            <person name="Scheuring C.F."/>
            <person name="Smith B.M."/>
            <person name="Sobral B.W."/>
            <person name="Terry A."/>
            <person name="Torto-Alalibo T.A."/>
            <person name="Win J."/>
            <person name="Xu Z."/>
            <person name="Zhang H."/>
            <person name="Grigoriev I.V."/>
            <person name="Rokhsar D.S."/>
            <person name="Boore J.L."/>
        </authorList>
    </citation>
    <scope>NUCLEOTIDE SEQUENCE [LARGE SCALE GENOMIC DNA]</scope>
    <source>
        <strain evidence="3">Pr102</strain>
    </source>
</reference>
<proteinExistence type="predicted"/>
<dbReference type="VEuPathDB" id="FungiDB:KRP22_1807"/>
<accession>H3HBM5</accession>
<evidence type="ECO:0000313" key="2">
    <source>
        <dbReference type="EnsemblProtists" id="Phyra94307"/>
    </source>
</evidence>
<feature type="chain" id="PRO_5003588391" description="Leucine-rich repeat-containing N-terminal plant-type domain-containing protein" evidence="1">
    <location>
        <begin position="22"/>
        <end position="149"/>
    </location>
</feature>
<reference evidence="2" key="2">
    <citation type="submission" date="2015-06" db="UniProtKB">
        <authorList>
            <consortium name="EnsemblProtists"/>
        </authorList>
    </citation>
    <scope>IDENTIFICATION</scope>
    <source>
        <strain evidence="2">Pr102</strain>
    </source>
</reference>
<sequence>MRWCELLALHALALLHATASAKLECPSTATFVALRDLSGNKFASVVPQMFLGYVNDSEGVFTQQTAPLTQLKSLHLDLNPLVVVNEHAFKTTPSLELMYAGVYLPFDVKIQRQAFAEMKTDKMTFDGYDRVGNHPLEDPHFVAFTRSAA</sequence>
<dbReference type="eggNOG" id="ENOG502SAT9">
    <property type="taxonomic scope" value="Eukaryota"/>
</dbReference>
<dbReference type="HOGENOM" id="CLU_126287_0_0_1"/>
<dbReference type="Proteomes" id="UP000005238">
    <property type="component" value="Unassembled WGS sequence"/>
</dbReference>
<evidence type="ECO:0008006" key="4">
    <source>
        <dbReference type="Google" id="ProtNLM"/>
    </source>
</evidence>
<dbReference type="VEuPathDB" id="FungiDB:KRP23_9273"/>
<dbReference type="SUPFAM" id="SSF52058">
    <property type="entry name" value="L domain-like"/>
    <property type="match status" value="1"/>
</dbReference>
<keyword evidence="1" id="KW-0732">Signal</keyword>
<dbReference type="AlphaFoldDB" id="H3HBM5"/>
<organism evidence="2 3">
    <name type="scientific">Phytophthora ramorum</name>
    <name type="common">Sudden oak death agent</name>
    <dbReference type="NCBI Taxonomy" id="164328"/>
    <lineage>
        <taxon>Eukaryota</taxon>
        <taxon>Sar</taxon>
        <taxon>Stramenopiles</taxon>
        <taxon>Oomycota</taxon>
        <taxon>Peronosporomycetes</taxon>
        <taxon>Peronosporales</taxon>
        <taxon>Peronosporaceae</taxon>
        <taxon>Phytophthora</taxon>
    </lineage>
</organism>
<dbReference type="EMBL" id="DS566012">
    <property type="status" value="NOT_ANNOTATED_CDS"/>
    <property type="molecule type" value="Genomic_DNA"/>
</dbReference>
<evidence type="ECO:0000256" key="1">
    <source>
        <dbReference type="SAM" id="SignalP"/>
    </source>
</evidence>
<dbReference type="EnsemblProtists" id="Phyra94307">
    <property type="protein sequence ID" value="Phyra94307"/>
    <property type="gene ID" value="Phyra94307"/>
</dbReference>
<feature type="signal peptide" evidence="1">
    <location>
        <begin position="1"/>
        <end position="21"/>
    </location>
</feature>
<protein>
    <recommendedName>
        <fullName evidence="4">Leucine-rich repeat-containing N-terminal plant-type domain-containing protein</fullName>
    </recommendedName>
</protein>
<dbReference type="OMA" id="PLEDPHF"/>
<name>H3HBM5_PHYRM</name>